<dbReference type="InterPro" id="IPR050219">
    <property type="entry name" value="DnaG_primase"/>
</dbReference>
<keyword evidence="3" id="KW-0808">Transferase</keyword>
<keyword evidence="2" id="KW-0639">Primosome</keyword>
<name>A0A381Q2L7_9ZZZZ</name>
<dbReference type="Gene3D" id="3.90.980.10">
    <property type="entry name" value="DNA primase, catalytic core, N-terminal domain"/>
    <property type="match status" value="1"/>
</dbReference>
<keyword evidence="4" id="KW-0548">Nucleotidyltransferase</keyword>
<dbReference type="Gene3D" id="3.90.580.10">
    <property type="entry name" value="Zinc finger, CHC2-type domain"/>
    <property type="match status" value="1"/>
</dbReference>
<dbReference type="PANTHER" id="PTHR30313">
    <property type="entry name" value="DNA PRIMASE"/>
    <property type="match status" value="1"/>
</dbReference>
<dbReference type="GO" id="GO:1990077">
    <property type="term" value="C:primosome complex"/>
    <property type="evidence" value="ECO:0007669"/>
    <property type="project" value="UniProtKB-KW"/>
</dbReference>
<gene>
    <name evidence="13" type="ORF">METZ01_LOCUS26022</name>
</gene>
<dbReference type="Pfam" id="PF10410">
    <property type="entry name" value="DnaB_bind"/>
    <property type="match status" value="1"/>
</dbReference>
<evidence type="ECO:0000256" key="3">
    <source>
        <dbReference type="ARBA" id="ARBA00022679"/>
    </source>
</evidence>
<keyword evidence="1" id="KW-0240">DNA-directed RNA polymerase</keyword>
<keyword evidence="10" id="KW-0238">DNA-binding</keyword>
<evidence type="ECO:0000256" key="11">
    <source>
        <dbReference type="ARBA" id="ARBA00023163"/>
    </source>
</evidence>
<dbReference type="Pfam" id="PF01807">
    <property type="entry name" value="Zn_ribbon_DnaG"/>
    <property type="match status" value="1"/>
</dbReference>
<dbReference type="Gene3D" id="1.10.860.10">
    <property type="entry name" value="DNAb Helicase, Chain A"/>
    <property type="match status" value="1"/>
</dbReference>
<dbReference type="SMART" id="SM00493">
    <property type="entry name" value="TOPRIM"/>
    <property type="match status" value="1"/>
</dbReference>
<feature type="domain" description="Toprim" evidence="12">
    <location>
        <begin position="256"/>
        <end position="337"/>
    </location>
</feature>
<accession>A0A381Q2L7</accession>
<proteinExistence type="inferred from homology"/>
<keyword evidence="11" id="KW-0804">Transcription</keyword>
<evidence type="ECO:0000256" key="10">
    <source>
        <dbReference type="ARBA" id="ARBA00023125"/>
    </source>
</evidence>
<dbReference type="Gene3D" id="3.40.1360.10">
    <property type="match status" value="1"/>
</dbReference>
<dbReference type="InterPro" id="IPR034151">
    <property type="entry name" value="TOPRIM_DnaG_bac"/>
</dbReference>
<organism evidence="13">
    <name type="scientific">marine metagenome</name>
    <dbReference type="NCBI Taxonomy" id="408172"/>
    <lineage>
        <taxon>unclassified sequences</taxon>
        <taxon>metagenomes</taxon>
        <taxon>ecological metagenomes</taxon>
    </lineage>
</organism>
<dbReference type="SUPFAM" id="SSF56731">
    <property type="entry name" value="DNA primase core"/>
    <property type="match status" value="1"/>
</dbReference>
<dbReference type="InterPro" id="IPR036977">
    <property type="entry name" value="DNA_primase_Znf_CHC2"/>
</dbReference>
<keyword evidence="6" id="KW-0479">Metal-binding</keyword>
<dbReference type="Pfam" id="PF08275">
    <property type="entry name" value="DNAG_N"/>
    <property type="match status" value="1"/>
</dbReference>
<keyword evidence="8" id="KW-0862">Zinc</keyword>
<dbReference type="InterPro" id="IPR013264">
    <property type="entry name" value="DNAG_N"/>
</dbReference>
<dbReference type="GO" id="GO:0006269">
    <property type="term" value="P:DNA replication, synthesis of primer"/>
    <property type="evidence" value="ECO:0007669"/>
    <property type="project" value="UniProtKB-KW"/>
</dbReference>
<keyword evidence="9" id="KW-0460">Magnesium</keyword>
<dbReference type="PROSITE" id="PS50880">
    <property type="entry name" value="TOPRIM"/>
    <property type="match status" value="1"/>
</dbReference>
<dbReference type="GO" id="GO:0005737">
    <property type="term" value="C:cytoplasm"/>
    <property type="evidence" value="ECO:0007669"/>
    <property type="project" value="TreeGrafter"/>
</dbReference>
<dbReference type="InterPro" id="IPR006295">
    <property type="entry name" value="DNA_primase_DnaG"/>
</dbReference>
<dbReference type="NCBIfam" id="TIGR01391">
    <property type="entry name" value="dnaG"/>
    <property type="match status" value="1"/>
</dbReference>
<dbReference type="Pfam" id="PF13155">
    <property type="entry name" value="Toprim_2"/>
    <property type="match status" value="1"/>
</dbReference>
<dbReference type="InterPro" id="IPR006171">
    <property type="entry name" value="TOPRIM_dom"/>
</dbReference>
<dbReference type="EMBL" id="UINC01001170">
    <property type="protein sequence ID" value="SUZ73168.1"/>
    <property type="molecule type" value="Genomic_DNA"/>
</dbReference>
<dbReference type="GO" id="GO:0008270">
    <property type="term" value="F:zinc ion binding"/>
    <property type="evidence" value="ECO:0007669"/>
    <property type="project" value="UniProtKB-KW"/>
</dbReference>
<dbReference type="SUPFAM" id="SSF57783">
    <property type="entry name" value="Zinc beta-ribbon"/>
    <property type="match status" value="1"/>
</dbReference>
<dbReference type="SMART" id="SM00400">
    <property type="entry name" value="ZnF_CHCC"/>
    <property type="match status" value="1"/>
</dbReference>
<evidence type="ECO:0000256" key="2">
    <source>
        <dbReference type="ARBA" id="ARBA00022515"/>
    </source>
</evidence>
<evidence type="ECO:0000256" key="5">
    <source>
        <dbReference type="ARBA" id="ARBA00022705"/>
    </source>
</evidence>
<dbReference type="InterPro" id="IPR002694">
    <property type="entry name" value="Znf_CHC2"/>
</dbReference>
<dbReference type="PANTHER" id="PTHR30313:SF2">
    <property type="entry name" value="DNA PRIMASE"/>
    <property type="match status" value="1"/>
</dbReference>
<evidence type="ECO:0000256" key="7">
    <source>
        <dbReference type="ARBA" id="ARBA00022771"/>
    </source>
</evidence>
<evidence type="ECO:0000256" key="8">
    <source>
        <dbReference type="ARBA" id="ARBA00022833"/>
    </source>
</evidence>
<dbReference type="HAMAP" id="MF_00974">
    <property type="entry name" value="DNA_primase_DnaG"/>
    <property type="match status" value="1"/>
</dbReference>
<evidence type="ECO:0000256" key="1">
    <source>
        <dbReference type="ARBA" id="ARBA00022478"/>
    </source>
</evidence>
<dbReference type="InterPro" id="IPR037068">
    <property type="entry name" value="DNA_primase_core_N_sf"/>
</dbReference>
<keyword evidence="7" id="KW-0863">Zinc-finger</keyword>
<evidence type="ECO:0000313" key="13">
    <source>
        <dbReference type="EMBL" id="SUZ73168.1"/>
    </source>
</evidence>
<sequence>MISKETIDKVFELARVEEVIADFVVLKKSGANYKGLSPFTNEKTPSFIVSPAKQIWKDFSSGKGGNVIAFLMEHEHFNYPESIKYIANKYNIEIVETNNFPENIEKKNERESLFIINKFAVSSFKENLNKEVSDSLEYLINRGLSKEIIDDFDLGFCLPNRSSFYESAKAKGFKDSYLEKTGLIIFNEEKVIDRFRNRVIFPIKSLSGRVLGFGGRTTISSKKTAKYINSPESEIYNKSKILYGIYESRQSIVKDDLCILVEGYMDVLQFHENGIKNVLASSGTSLTEDQITLISRLTSNIVLLFDGDTAGVNAALRSTDMILEKGLNVKICSFPEGEDPDSYVKHNKKDKTLDFINNNSKDFIEFKLSFYNEDLKDEDKKVDVIKSVIKSISKIPDRLKQEVYIKKCSQIIDIEESTLFNSLNSTEKNNSRITRNKRISKNNDLSIVKKEKNIKPHNYFYELEKQIITILLKYGENEITYEDTILSHAENGDIKEEKKNIKSKVFEKIFLDLQQDEIEFAHPPFQKIYKKLIELYNNQNKFVFEKFVNELDSDLSKIASDILIFDEKYSLHDWEKRNIYVKKIGSELSQLVNETLLNMRRYLIDERIKKLQEINIDKNKDELLQEVMRYARLKKVLSSKLNRVV</sequence>
<evidence type="ECO:0000256" key="9">
    <source>
        <dbReference type="ARBA" id="ARBA00022842"/>
    </source>
</evidence>
<dbReference type="CDD" id="cd03364">
    <property type="entry name" value="TOPRIM_DnaG_primases"/>
    <property type="match status" value="1"/>
</dbReference>
<dbReference type="GO" id="GO:0003899">
    <property type="term" value="F:DNA-directed RNA polymerase activity"/>
    <property type="evidence" value="ECO:0007669"/>
    <property type="project" value="InterPro"/>
</dbReference>
<dbReference type="InterPro" id="IPR019475">
    <property type="entry name" value="DNA_primase_DnaB-bd"/>
</dbReference>
<dbReference type="InterPro" id="IPR016136">
    <property type="entry name" value="DNA_helicase_N/primase_C"/>
</dbReference>
<keyword evidence="5" id="KW-0235">DNA replication</keyword>
<dbReference type="InterPro" id="IPR030846">
    <property type="entry name" value="DnaG_bac"/>
</dbReference>
<dbReference type="PIRSF" id="PIRSF002811">
    <property type="entry name" value="DnaG"/>
    <property type="match status" value="1"/>
</dbReference>
<protein>
    <recommendedName>
        <fullName evidence="12">Toprim domain-containing protein</fullName>
    </recommendedName>
</protein>
<evidence type="ECO:0000259" key="12">
    <source>
        <dbReference type="PROSITE" id="PS50880"/>
    </source>
</evidence>
<dbReference type="GO" id="GO:0000428">
    <property type="term" value="C:DNA-directed RNA polymerase complex"/>
    <property type="evidence" value="ECO:0007669"/>
    <property type="project" value="UniProtKB-KW"/>
</dbReference>
<evidence type="ECO:0000256" key="4">
    <source>
        <dbReference type="ARBA" id="ARBA00022695"/>
    </source>
</evidence>
<evidence type="ECO:0000256" key="6">
    <source>
        <dbReference type="ARBA" id="ARBA00022723"/>
    </source>
</evidence>
<dbReference type="AlphaFoldDB" id="A0A381Q2L7"/>
<dbReference type="GO" id="GO:0003677">
    <property type="term" value="F:DNA binding"/>
    <property type="evidence" value="ECO:0007669"/>
    <property type="project" value="UniProtKB-KW"/>
</dbReference>
<reference evidence="13" key="1">
    <citation type="submission" date="2018-05" db="EMBL/GenBank/DDBJ databases">
        <authorList>
            <person name="Lanie J.A."/>
            <person name="Ng W.-L."/>
            <person name="Kazmierczak K.M."/>
            <person name="Andrzejewski T.M."/>
            <person name="Davidsen T.M."/>
            <person name="Wayne K.J."/>
            <person name="Tettelin H."/>
            <person name="Glass J.I."/>
            <person name="Rusch D."/>
            <person name="Podicherti R."/>
            <person name="Tsui H.-C.T."/>
            <person name="Winkler M.E."/>
        </authorList>
    </citation>
    <scope>NUCLEOTIDE SEQUENCE</scope>
</reference>